<dbReference type="AlphaFoldDB" id="A0A1G4J091"/>
<keyword evidence="2" id="KW-1185">Reference proteome</keyword>
<protein>
    <submittedName>
        <fullName evidence="1">LAME_0C03576g1_1</fullName>
    </submittedName>
</protein>
<evidence type="ECO:0000313" key="2">
    <source>
        <dbReference type="Proteomes" id="UP000191144"/>
    </source>
</evidence>
<name>A0A1G4J091_9SACH</name>
<accession>A0A1G4J091</accession>
<organism evidence="1 2">
    <name type="scientific">Lachancea meyersii CBS 8951</name>
    <dbReference type="NCBI Taxonomy" id="1266667"/>
    <lineage>
        <taxon>Eukaryota</taxon>
        <taxon>Fungi</taxon>
        <taxon>Dikarya</taxon>
        <taxon>Ascomycota</taxon>
        <taxon>Saccharomycotina</taxon>
        <taxon>Saccharomycetes</taxon>
        <taxon>Saccharomycetales</taxon>
        <taxon>Saccharomycetaceae</taxon>
        <taxon>Lachancea</taxon>
    </lineage>
</organism>
<proteinExistence type="predicted"/>
<reference evidence="2" key="1">
    <citation type="submission" date="2016-03" db="EMBL/GenBank/DDBJ databases">
        <authorList>
            <person name="Devillers Hugo."/>
        </authorList>
    </citation>
    <scope>NUCLEOTIDE SEQUENCE [LARGE SCALE GENOMIC DNA]</scope>
</reference>
<sequence>MSAKTPILDNLVSSEVDVSDADAVKSDEDESFMQLDGDAFRLDMGSVAQSGGKSLFVRDDSVTETPVKAGGGLLPQTSPTKRVQFNEPAQAQELQDLWDFKKLVRLEFERRLPQHYELRGWRSPPRNLVSNLVTILETNIGVALDECFAKYEQECERVILDRSVRSVQREKEHMLFELVGEIERRLSQARFPSRCSDRDLDIEYIYAKRQFIQNRYSQESQRVEAIQHQVQREQTILDELKAMHSKTAERNARKSKLLTDQLSKNLHPALSKAMINSFGLLRDKQANPDRYRHDVDDLNLNLKDSKPTDSFSNLQDNFPAIKQYRTTVQNFQSIQRSIFQEPKLSSR</sequence>
<evidence type="ECO:0000313" key="1">
    <source>
        <dbReference type="EMBL" id="SCU82984.1"/>
    </source>
</evidence>
<dbReference type="OrthoDB" id="4068255at2759"/>
<gene>
    <name evidence="1" type="ORF">LAME_0C03576G</name>
</gene>
<dbReference type="Proteomes" id="UP000191144">
    <property type="component" value="Chromosome C"/>
</dbReference>
<dbReference type="EMBL" id="LT598479">
    <property type="protein sequence ID" value="SCU82984.1"/>
    <property type="molecule type" value="Genomic_DNA"/>
</dbReference>